<feature type="domain" description="AB hydrolase-1" evidence="4">
    <location>
        <begin position="143"/>
        <end position="525"/>
    </location>
</feature>
<accession>A0AAC9HM97</accession>
<keyword evidence="3 5" id="KW-0378">Hydrolase</keyword>
<evidence type="ECO:0000256" key="1">
    <source>
        <dbReference type="ARBA" id="ARBA00010088"/>
    </source>
</evidence>
<dbReference type="EMBL" id="CP014859">
    <property type="protein sequence ID" value="AOS61909.1"/>
    <property type="molecule type" value="Genomic_DNA"/>
</dbReference>
<dbReference type="InterPro" id="IPR051601">
    <property type="entry name" value="Serine_prot/Carboxylest_S33"/>
</dbReference>
<comment type="similarity">
    <text evidence="1">Belongs to the peptidase S33 family.</text>
</comment>
<protein>
    <submittedName>
        <fullName evidence="5">Hydrolase or acyltransferase of alpha/beta superfamily</fullName>
    </submittedName>
</protein>
<sequence length="555" mass="59185">MTQVHYPVGAAAGEIEGMLSTRESRDSRTRSRVLRASGIAVALLVVGACTSANEEPESAQEATQEIGENAPALARFYDQDLEFGSCADYAANETEEMIYVDPFECARLEVPLDYAEPEGETAQVAVLRIAASGEDKIGSLVTNPGGPGGTGLTGVVVAFAGLKDTPLPEKFDFIGFDPRGVGASTPAIDCFTDEEHDRGEDMTTLLGVSGEWSEEDTRGLVERCAENSGGEDVLASVGTRNTAQDMDVLRAALGDDQLTFAGQSYGTRLGAVYGEMFPDKVRAMSLDGAADPTLGSAERRLTQQEGFQGAFDEMAAFCAEDAECPLGTDPEQATEAFQDIVQPLLDNPVSTDSGRELSYNRATGGVIAGLYTEQQWPRIIDGLAQVKNEGRGDELLALYEEFGGRSPDGKWINFSEANYAINCNDEERRSPEEEAELRAEVMSVSPFMQTGEPTEGVTRDACEFWPVEPSLGLPYAQDVEGLPETLVISITGDPSTPYGAAENLAESLGGTVLTVEGEQHTVAFSGANACVNEVFADYLIDLEIPAADKTCTLGE</sequence>
<dbReference type="KEGG" id="ahm:TL08_05410"/>
<dbReference type="SUPFAM" id="SSF53474">
    <property type="entry name" value="alpha/beta-Hydrolases"/>
    <property type="match status" value="1"/>
</dbReference>
<dbReference type="InterPro" id="IPR029058">
    <property type="entry name" value="AB_hydrolase_fold"/>
</dbReference>
<evidence type="ECO:0000259" key="4">
    <source>
        <dbReference type="Pfam" id="PF00561"/>
    </source>
</evidence>
<gene>
    <name evidence="5" type="ORF">TL08_05410</name>
</gene>
<dbReference type="PANTHER" id="PTHR43248">
    <property type="entry name" value="2-SUCCINYL-6-HYDROXY-2,4-CYCLOHEXADIENE-1-CARBOXYLATE SYNTHASE"/>
    <property type="match status" value="1"/>
</dbReference>
<dbReference type="GO" id="GO:0016787">
    <property type="term" value="F:hydrolase activity"/>
    <property type="evidence" value="ECO:0007669"/>
    <property type="project" value="UniProtKB-KW"/>
</dbReference>
<evidence type="ECO:0000256" key="2">
    <source>
        <dbReference type="ARBA" id="ARBA00022729"/>
    </source>
</evidence>
<evidence type="ECO:0000313" key="5">
    <source>
        <dbReference type="EMBL" id="AOS61909.1"/>
    </source>
</evidence>
<dbReference type="GO" id="GO:0016746">
    <property type="term" value="F:acyltransferase activity"/>
    <property type="evidence" value="ECO:0007669"/>
    <property type="project" value="UniProtKB-KW"/>
</dbReference>
<dbReference type="InterPro" id="IPR000073">
    <property type="entry name" value="AB_hydrolase_1"/>
</dbReference>
<proteinExistence type="inferred from homology"/>
<dbReference type="AlphaFoldDB" id="A0AAC9HM97"/>
<keyword evidence="2" id="KW-0732">Signal</keyword>
<name>A0AAC9HM97_9PSEU</name>
<organism evidence="5 6">
    <name type="scientific">Actinoalloteichus hymeniacidonis</name>
    <dbReference type="NCBI Taxonomy" id="340345"/>
    <lineage>
        <taxon>Bacteria</taxon>
        <taxon>Bacillati</taxon>
        <taxon>Actinomycetota</taxon>
        <taxon>Actinomycetes</taxon>
        <taxon>Pseudonocardiales</taxon>
        <taxon>Pseudonocardiaceae</taxon>
        <taxon>Actinoalloteichus</taxon>
    </lineage>
</organism>
<dbReference type="Gene3D" id="3.40.50.1820">
    <property type="entry name" value="alpha/beta hydrolase"/>
    <property type="match status" value="1"/>
</dbReference>
<evidence type="ECO:0000256" key="3">
    <source>
        <dbReference type="ARBA" id="ARBA00022801"/>
    </source>
</evidence>
<dbReference type="PANTHER" id="PTHR43248:SF29">
    <property type="entry name" value="TRIPEPTIDYL AMINOPEPTIDASE"/>
    <property type="match status" value="1"/>
</dbReference>
<dbReference type="Proteomes" id="UP000095210">
    <property type="component" value="Chromosome"/>
</dbReference>
<keyword evidence="6" id="KW-1185">Reference proteome</keyword>
<reference evidence="6" key="1">
    <citation type="submission" date="2016-03" db="EMBL/GenBank/DDBJ databases">
        <title>Complete genome sequence of the type strain Actinoalloteichus hymeniacidonis DSM 45092.</title>
        <authorList>
            <person name="Schaffert L."/>
            <person name="Albersmeier A."/>
            <person name="Winkler A."/>
            <person name="Kalinowski J."/>
            <person name="Zotchev S."/>
            <person name="Ruckert C."/>
        </authorList>
    </citation>
    <scope>NUCLEOTIDE SEQUENCE [LARGE SCALE GENOMIC DNA]</scope>
    <source>
        <strain evidence="6">HPA177(T) (DSM 45092(T))</strain>
    </source>
</reference>
<dbReference type="Pfam" id="PF00561">
    <property type="entry name" value="Abhydrolase_1"/>
    <property type="match status" value="1"/>
</dbReference>
<keyword evidence="5" id="KW-0808">Transferase</keyword>
<evidence type="ECO:0000313" key="6">
    <source>
        <dbReference type="Proteomes" id="UP000095210"/>
    </source>
</evidence>
<keyword evidence="5" id="KW-0012">Acyltransferase</keyword>
<dbReference type="RefSeq" id="WP_236750494.1">
    <property type="nucleotide sequence ID" value="NZ_CP014859.1"/>
</dbReference>